<feature type="transmembrane region" description="Helical" evidence="1">
    <location>
        <begin position="299"/>
        <end position="319"/>
    </location>
</feature>
<evidence type="ECO:0000313" key="2">
    <source>
        <dbReference type="EMBL" id="NEV64858.1"/>
    </source>
</evidence>
<dbReference type="AlphaFoldDB" id="A0A6M0K512"/>
<dbReference type="EMBL" id="JAAIJQ010000117">
    <property type="protein sequence ID" value="NEV64858.1"/>
    <property type="molecule type" value="Genomic_DNA"/>
</dbReference>
<gene>
    <name evidence="2" type="ORF">G3446_23820</name>
</gene>
<name>A0A6M0K512_9GAMM</name>
<organism evidence="2 3">
    <name type="scientific">Thiorhodococcus minor</name>
    <dbReference type="NCBI Taxonomy" id="57489"/>
    <lineage>
        <taxon>Bacteria</taxon>
        <taxon>Pseudomonadati</taxon>
        <taxon>Pseudomonadota</taxon>
        <taxon>Gammaproteobacteria</taxon>
        <taxon>Chromatiales</taxon>
        <taxon>Chromatiaceae</taxon>
        <taxon>Thiorhodococcus</taxon>
    </lineage>
</organism>
<dbReference type="RefSeq" id="WP_164456022.1">
    <property type="nucleotide sequence ID" value="NZ_JAAIJQ010000117.1"/>
</dbReference>
<keyword evidence="1" id="KW-0812">Transmembrane</keyword>
<keyword evidence="3" id="KW-1185">Reference proteome</keyword>
<sequence>MTRIRIQHNPPPEAAEPDARQQIKPLSHHEILSLMGPFTKAGRHADLTASQRADRRLAFKTVTHAPSDELPIRLTETLHLEVPESGPLTLVRSVQDDSGLISTVTAKGEDAGLLLERVEAVPVRRQFGLHVGVPVARSYLIEGSEGGKDGGGWSTRVLITDAKTRLRGINLDFKADRFVGHAVDLRLTTDAGTKLLIPEDLTAVIGWRWRPLREFVSLWRGSIRVESKEPRRTADIEHKIGRTITHLARTLDRPPADFHPRFHKARWRVSFQRGIPLGIGLLLVALTPAIRWIDMADDSILKMLIFHAPPFMLAAMFMMREMPRIEIPPIPRPLKNATWLAEVAEKGGKSRLQPATADAGER</sequence>
<keyword evidence="1" id="KW-0472">Membrane</keyword>
<reference evidence="2 3" key="1">
    <citation type="submission" date="2020-02" db="EMBL/GenBank/DDBJ databases">
        <title>Genome sequences of Thiorhodococcus mannitoliphagus and Thiorhodococcus minor, purple sulfur photosynthetic bacteria in the gammaproteobacterial family, Chromatiaceae.</title>
        <authorList>
            <person name="Aviles F.A."/>
            <person name="Meyer T.E."/>
            <person name="Kyndt J.A."/>
        </authorList>
    </citation>
    <scope>NUCLEOTIDE SEQUENCE [LARGE SCALE GENOMIC DNA]</scope>
    <source>
        <strain evidence="2 3">DSM 11518</strain>
    </source>
</reference>
<accession>A0A6M0K512</accession>
<protein>
    <submittedName>
        <fullName evidence="2">Uncharacterized protein</fullName>
    </submittedName>
</protein>
<evidence type="ECO:0000313" key="3">
    <source>
        <dbReference type="Proteomes" id="UP000483379"/>
    </source>
</evidence>
<keyword evidence="1" id="KW-1133">Transmembrane helix</keyword>
<proteinExistence type="predicted"/>
<evidence type="ECO:0000256" key="1">
    <source>
        <dbReference type="SAM" id="Phobius"/>
    </source>
</evidence>
<dbReference type="Proteomes" id="UP000483379">
    <property type="component" value="Unassembled WGS sequence"/>
</dbReference>
<feature type="transmembrane region" description="Helical" evidence="1">
    <location>
        <begin position="274"/>
        <end position="293"/>
    </location>
</feature>
<comment type="caution">
    <text evidence="2">The sequence shown here is derived from an EMBL/GenBank/DDBJ whole genome shotgun (WGS) entry which is preliminary data.</text>
</comment>